<keyword evidence="12" id="KW-1185">Reference proteome</keyword>
<sequence length="1055" mass="120875">MTAQQQQQLKLFTYSLIERKDEIEEKYERCYQTLQSITTGLNDREYHDALTSHISKDKSQEEVISLGLLTAVLLDTKNADKIYRDLTLLSRDGLQSVISHLQQFTLEKWSRLLDAPRKQLLWLVREMVRNNIAGVDNLCWNLMRNAAGGDISATNIALIEYFLDLYQDHRKWLERFPWLIASVVYSFLRFIEDHSNLIPLRNREVAFTISLLRDRFTDCLVIGRDLIRLLQNVSRIPEFEALWKDLLHNPQSLSPTLTNGIIQILETRTSRRFLQSRLTPDMERKLVFFTSSVRFGHHKRYQEWFQNKYLNTPEAQSLRSDLIRFIVGLIHPTNELLCSDIIPRWAVIGWLITTCTSNIALANAKMALFYDWVCYDPKHDNIMNIEPAILVMLNSLRIHPTVTASLLDFLCRIITNFYPAQSERIRNGIFVSLRQILDKRVLASLVPLFTNPRIDGELRAMIQNTFKEFCDPPAVQGDSIKNDDIMDNLLSSLKDDLIAETDDISFSDEESETSPKKNIIIENNSAPAINKTTPLKVKLKEKNVLPPDLDKEALQTLTKELRLETETLYFEKDNERKCEAMEKIVQLIVQDDDIYPEMIAALGSCVACLLKNQIEEKIFPSVLNDDALEDSIGKPLFVMFRSLTQFTEDDSRRLQLLSLLAEMRTHQTRIGYLLLYYLQVSSLINNNADRKTNNGIKSHVYKEFCETQEVELNECLLSDLQLCQEDDASMFCWLIPAVYNQFSKIVVGNEDFLHLVVSTTDGSQIQEIICLILQGKLNMFRSDAVPSLATSSLDWETMEQYFFWQLVSAHAIDIKVILSNITKLDYNNHPETLTSILLTLKKEKPTLDLLKPILCREIKPLNDQFVISVISSWYLEHGDNVANLVSQLLISRCPVVSPTKRKRGQDSERSDEYIGQGLGSRGGVAPPSAERILGHMERIRSRGTCPVLFRAEGMQKALQIAQAACTDTQRMLFSNLFQLLEEDEPHTPTTNKNSTSGKRGRKAAPTFGNSNKKNAKSVIKDLSESSEESSEEEEVIKPRQTKKRRKINAVASDSD</sequence>
<keyword evidence="4" id="KW-0963">Cytoplasm</keyword>
<reference evidence="11 12" key="1">
    <citation type="submission" date="2019-08" db="EMBL/GenBank/DDBJ databases">
        <title>Whole genome of Aphis craccivora.</title>
        <authorList>
            <person name="Voronova N.V."/>
            <person name="Shulinski R.S."/>
            <person name="Bandarenka Y.V."/>
            <person name="Zhorov D.G."/>
            <person name="Warner D."/>
        </authorList>
    </citation>
    <scope>NUCLEOTIDE SEQUENCE [LARGE SCALE GENOMIC DNA]</scope>
    <source>
        <strain evidence="11">180601</strain>
        <tissue evidence="11">Whole Body</tissue>
    </source>
</reference>
<dbReference type="GO" id="GO:0005737">
    <property type="term" value="C:cytoplasm"/>
    <property type="evidence" value="ECO:0007669"/>
    <property type="project" value="UniProtKB-SubCell"/>
</dbReference>
<dbReference type="Pfam" id="PF10189">
    <property type="entry name" value="Ints3_N"/>
    <property type="match status" value="1"/>
</dbReference>
<evidence type="ECO:0000256" key="6">
    <source>
        <dbReference type="ARBA" id="ARBA00032741"/>
    </source>
</evidence>
<name>A0A6G0Z2P8_APHCR</name>
<evidence type="ECO:0000256" key="3">
    <source>
        <dbReference type="ARBA" id="ARBA00006130"/>
    </source>
</evidence>
<dbReference type="PANTHER" id="PTHR13587:SF7">
    <property type="entry name" value="INTEGRATOR COMPLEX SUBUNIT 3"/>
    <property type="match status" value="1"/>
</dbReference>
<organism evidence="11 12">
    <name type="scientific">Aphis craccivora</name>
    <name type="common">Cowpea aphid</name>
    <dbReference type="NCBI Taxonomy" id="307492"/>
    <lineage>
        <taxon>Eukaryota</taxon>
        <taxon>Metazoa</taxon>
        <taxon>Ecdysozoa</taxon>
        <taxon>Arthropoda</taxon>
        <taxon>Hexapoda</taxon>
        <taxon>Insecta</taxon>
        <taxon>Pterygota</taxon>
        <taxon>Neoptera</taxon>
        <taxon>Paraneoptera</taxon>
        <taxon>Hemiptera</taxon>
        <taxon>Sternorrhyncha</taxon>
        <taxon>Aphidomorpha</taxon>
        <taxon>Aphidoidea</taxon>
        <taxon>Aphididae</taxon>
        <taxon>Aphidini</taxon>
        <taxon>Aphis</taxon>
        <taxon>Aphis</taxon>
    </lineage>
</organism>
<dbReference type="AlphaFoldDB" id="A0A6G0Z2P8"/>
<dbReference type="OrthoDB" id="2021145at2759"/>
<evidence type="ECO:0000256" key="8">
    <source>
        <dbReference type="SAM" id="MobiDB-lite"/>
    </source>
</evidence>
<feature type="compositionally biased region" description="Acidic residues" evidence="8">
    <location>
        <begin position="1024"/>
        <end position="1034"/>
    </location>
</feature>
<dbReference type="PANTHER" id="PTHR13587">
    <property type="entry name" value="INTEGRATOR COMPLEX SUBUNIT 3"/>
    <property type="match status" value="1"/>
</dbReference>
<keyword evidence="5" id="KW-0539">Nucleus</keyword>
<gene>
    <name evidence="11" type="ORF">FWK35_00011322</name>
</gene>
<dbReference type="EMBL" id="VUJU01001589">
    <property type="protein sequence ID" value="KAF0764626.1"/>
    <property type="molecule type" value="Genomic_DNA"/>
</dbReference>
<evidence type="ECO:0000259" key="10">
    <source>
        <dbReference type="Pfam" id="PF24566"/>
    </source>
</evidence>
<dbReference type="GO" id="GO:0005634">
    <property type="term" value="C:nucleus"/>
    <property type="evidence" value="ECO:0007669"/>
    <property type="project" value="UniProtKB-SubCell"/>
</dbReference>
<feature type="region of interest" description="Disordered" evidence="8">
    <location>
        <begin position="898"/>
        <end position="928"/>
    </location>
</feature>
<evidence type="ECO:0000256" key="5">
    <source>
        <dbReference type="ARBA" id="ARBA00023242"/>
    </source>
</evidence>
<dbReference type="Proteomes" id="UP000478052">
    <property type="component" value="Unassembled WGS sequence"/>
</dbReference>
<evidence type="ECO:0000256" key="4">
    <source>
        <dbReference type="ARBA" id="ARBA00022490"/>
    </source>
</evidence>
<comment type="function">
    <text evidence="7">Component of the integrator complex, a multiprotein complex that terminates RNA polymerase II (Pol II) transcription in the promoter-proximal region of genes. The integrator complex provides a quality checkpoint during transcription elongation by driving premature transcription termination of transcripts that are unfavorably configured for transcriptional elongation: the complex terminates transcription by (1) catalyzing dephosphorylation of the C-terminal domain (CTD) of Pol II subunit Polr2A/Rbp1 and Spt5, and (2) degrading the exiting nascent RNA transcript via endonuclease activity. The integrator complex is also involved in the 3'-end processing of the U7 snRNA, and also the spliceosomal snRNAs U1, U2, U4 and U5.</text>
</comment>
<feature type="region of interest" description="Disordered" evidence="8">
    <location>
        <begin position="983"/>
        <end position="1055"/>
    </location>
</feature>
<dbReference type="InterPro" id="IPR019333">
    <property type="entry name" value="INTS3_N"/>
</dbReference>
<feature type="compositionally biased region" description="Polar residues" evidence="8">
    <location>
        <begin position="987"/>
        <end position="997"/>
    </location>
</feature>
<dbReference type="Pfam" id="PF24566">
    <property type="entry name" value="HEAT_Ints3_C"/>
    <property type="match status" value="1"/>
</dbReference>
<feature type="domain" description="Ints3-like C-terminal" evidence="10">
    <location>
        <begin position="566"/>
        <end position="979"/>
    </location>
</feature>
<accession>A0A6G0Z2P8</accession>
<proteinExistence type="inferred from homology"/>
<feature type="domain" description="Integrator complex subunit 3 N-terminal" evidence="9">
    <location>
        <begin position="60"/>
        <end position="464"/>
    </location>
</feature>
<evidence type="ECO:0000313" key="11">
    <source>
        <dbReference type="EMBL" id="KAF0764626.1"/>
    </source>
</evidence>
<evidence type="ECO:0000256" key="7">
    <source>
        <dbReference type="ARBA" id="ARBA00054331"/>
    </source>
</evidence>
<comment type="subcellular location">
    <subcellularLocation>
        <location evidence="2">Cytoplasm</location>
    </subcellularLocation>
    <subcellularLocation>
        <location evidence="1">Nucleus</location>
    </subcellularLocation>
</comment>
<evidence type="ECO:0000256" key="2">
    <source>
        <dbReference type="ARBA" id="ARBA00004496"/>
    </source>
</evidence>
<evidence type="ECO:0000259" key="9">
    <source>
        <dbReference type="Pfam" id="PF10189"/>
    </source>
</evidence>
<comment type="caution">
    <text evidence="11">The sequence shown here is derived from an EMBL/GenBank/DDBJ whole genome shotgun (WGS) entry which is preliminary data.</text>
</comment>
<dbReference type="InterPro" id="IPR045334">
    <property type="entry name" value="INTS3"/>
</dbReference>
<protein>
    <recommendedName>
        <fullName evidence="6">SOSS complex subunit A homolog</fullName>
    </recommendedName>
</protein>
<evidence type="ECO:0000256" key="1">
    <source>
        <dbReference type="ARBA" id="ARBA00004123"/>
    </source>
</evidence>
<dbReference type="InterPro" id="IPR056518">
    <property type="entry name" value="HEAT_Ints3_C"/>
</dbReference>
<evidence type="ECO:0000313" key="12">
    <source>
        <dbReference type="Proteomes" id="UP000478052"/>
    </source>
</evidence>
<comment type="similarity">
    <text evidence="3">Belongs to the Integrator subunit 3 family.</text>
</comment>